<keyword evidence="14" id="KW-0496">Mitochondrion</keyword>
<keyword evidence="8" id="KW-0554">One-carbon metabolism</keyword>
<dbReference type="PRINTS" id="PR00085">
    <property type="entry name" value="THFDHDRGNASE"/>
</dbReference>
<dbReference type="Ensembl" id="ENSCCRT00000064707.2">
    <property type="protein sequence ID" value="ENSCCRP00000059651.2"/>
    <property type="gene ID" value="ENSCCRG00000015363.2"/>
</dbReference>
<keyword evidence="12" id="KW-0809">Transit peptide</keyword>
<comment type="pathway">
    <text evidence="2">One-carbon metabolism; tetrahydrofolate interconversion.</text>
</comment>
<dbReference type="InterPro" id="IPR046346">
    <property type="entry name" value="Aminoacid_DH-like_N_sf"/>
</dbReference>
<comment type="similarity">
    <text evidence="3">In the N-terminal section; belongs to the tetrahydrofolate dehydrogenase/cyclohydrolase family.</text>
</comment>
<evidence type="ECO:0000313" key="21">
    <source>
        <dbReference type="Proteomes" id="UP001108240"/>
    </source>
</evidence>
<dbReference type="GO" id="GO:0046394">
    <property type="term" value="P:carboxylic acid biosynthetic process"/>
    <property type="evidence" value="ECO:0007669"/>
    <property type="project" value="UniProtKB-ARBA"/>
</dbReference>
<evidence type="ECO:0000313" key="20">
    <source>
        <dbReference type="Ensembl" id="ENSCCRP00000059651.2"/>
    </source>
</evidence>
<dbReference type="UniPathway" id="UPA00193"/>
<evidence type="ECO:0000256" key="14">
    <source>
        <dbReference type="ARBA" id="ARBA00023128"/>
    </source>
</evidence>
<evidence type="ECO:0000256" key="13">
    <source>
        <dbReference type="ARBA" id="ARBA00022990"/>
    </source>
</evidence>
<dbReference type="GO" id="GO:0015942">
    <property type="term" value="P:formate metabolic process"/>
    <property type="evidence" value="ECO:0007669"/>
    <property type="project" value="UniProtKB-ARBA"/>
</dbReference>
<evidence type="ECO:0000256" key="4">
    <source>
        <dbReference type="ARBA" id="ARBA00006985"/>
    </source>
</evidence>
<accession>A0A8C1DAQ4</accession>
<evidence type="ECO:0000256" key="3">
    <source>
        <dbReference type="ARBA" id="ARBA00005559"/>
    </source>
</evidence>
<keyword evidence="13" id="KW-0007">Acetylation</keyword>
<dbReference type="SUPFAM" id="SSF52540">
    <property type="entry name" value="P-loop containing nucleoside triphosphate hydrolases"/>
    <property type="match status" value="1"/>
</dbReference>
<feature type="domain" description="Tetrahydrofolate dehydrogenase/cyclohydrolase catalytic" evidence="19">
    <location>
        <begin position="17"/>
        <end position="116"/>
    </location>
</feature>
<dbReference type="InterPro" id="IPR000672">
    <property type="entry name" value="THF_DH/CycHdrlase"/>
</dbReference>
<dbReference type="GeneTree" id="ENSGT00940000157477"/>
<evidence type="ECO:0000256" key="2">
    <source>
        <dbReference type="ARBA" id="ARBA00004777"/>
    </source>
</evidence>
<dbReference type="SUPFAM" id="SSF51735">
    <property type="entry name" value="NAD(P)-binding Rossmann-fold domains"/>
    <property type="match status" value="1"/>
</dbReference>
<evidence type="ECO:0000256" key="17">
    <source>
        <dbReference type="ARBA" id="ARBA00070357"/>
    </source>
</evidence>
<dbReference type="Proteomes" id="UP001108240">
    <property type="component" value="Unplaced"/>
</dbReference>
<dbReference type="Gene3D" id="3.40.50.720">
    <property type="entry name" value="NAD(P)-binding Rossmann-like Domain"/>
    <property type="match status" value="1"/>
</dbReference>
<comment type="catalytic activity">
    <reaction evidence="15">
        <text>(6S)-5,6,7,8-tetrahydrofolate + formate + ATP = (6R)-10-formyltetrahydrofolate + ADP + phosphate</text>
        <dbReference type="Rhea" id="RHEA:20221"/>
        <dbReference type="ChEBI" id="CHEBI:15740"/>
        <dbReference type="ChEBI" id="CHEBI:30616"/>
        <dbReference type="ChEBI" id="CHEBI:43474"/>
        <dbReference type="ChEBI" id="CHEBI:57453"/>
        <dbReference type="ChEBI" id="CHEBI:195366"/>
        <dbReference type="ChEBI" id="CHEBI:456216"/>
        <dbReference type="EC" id="6.3.4.3"/>
    </reaction>
    <physiologicalReaction direction="left-to-right" evidence="15">
        <dbReference type="Rhea" id="RHEA:20222"/>
    </physiologicalReaction>
</comment>
<evidence type="ECO:0000256" key="9">
    <source>
        <dbReference type="ARBA" id="ARBA00022598"/>
    </source>
</evidence>
<dbReference type="FunFam" id="3.40.50.300:FF:000556">
    <property type="entry name" value="Methylenetetrahydrofolate dehydrogenase (NADP+ dependent) 1 like"/>
    <property type="match status" value="1"/>
</dbReference>
<evidence type="ECO:0000256" key="7">
    <source>
        <dbReference type="ARBA" id="ARBA00022553"/>
    </source>
</evidence>
<dbReference type="InterPro" id="IPR000559">
    <property type="entry name" value="Formate_THF_ligase"/>
</dbReference>
<dbReference type="InterPro" id="IPR020630">
    <property type="entry name" value="THF_DH/CycHdrlase_cat_dom"/>
</dbReference>
<dbReference type="SUPFAM" id="SSF53223">
    <property type="entry name" value="Aminoacid dehydrogenase-like, N-terminal domain"/>
    <property type="match status" value="1"/>
</dbReference>
<dbReference type="PROSITE" id="PS00721">
    <property type="entry name" value="FTHFS_1"/>
    <property type="match status" value="1"/>
</dbReference>
<keyword evidence="9" id="KW-0436">Ligase</keyword>
<comment type="function">
    <text evidence="16">May provide the missing metabolic reaction required to link the mitochondria and the cytoplasm in the mammalian model of one-carbon folate metabolism complementing thus the enzymatic activities of MTHFD2.</text>
</comment>
<name>A0A8C1DAQ4_CYPCA</name>
<dbReference type="AlphaFoldDB" id="A0A8C1DAQ4"/>
<reference evidence="20" key="1">
    <citation type="submission" date="2025-08" db="UniProtKB">
        <authorList>
            <consortium name="Ensembl"/>
        </authorList>
    </citation>
    <scope>IDENTIFICATION</scope>
</reference>
<dbReference type="HAMAP" id="MF_01543">
    <property type="entry name" value="FTHFS"/>
    <property type="match status" value="1"/>
</dbReference>
<dbReference type="FunFam" id="3.40.50.10860:FF:000013">
    <property type="entry name" value="Methylenetetrahydrofolate dehydrogenase (NADP+ dependent) 1 like"/>
    <property type="match status" value="1"/>
</dbReference>
<organism evidence="20 21">
    <name type="scientific">Cyprinus carpio carpio</name>
    <dbReference type="NCBI Taxonomy" id="630221"/>
    <lineage>
        <taxon>Eukaryota</taxon>
        <taxon>Metazoa</taxon>
        <taxon>Chordata</taxon>
        <taxon>Craniata</taxon>
        <taxon>Vertebrata</taxon>
        <taxon>Euteleostomi</taxon>
        <taxon>Actinopterygii</taxon>
        <taxon>Neopterygii</taxon>
        <taxon>Teleostei</taxon>
        <taxon>Ostariophysi</taxon>
        <taxon>Cypriniformes</taxon>
        <taxon>Cyprinidae</taxon>
        <taxon>Cyprininae</taxon>
        <taxon>Cyprinus</taxon>
    </lineage>
</organism>
<comment type="subcellular location">
    <subcellularLocation>
        <location evidence="1">Mitochondrion</location>
    </subcellularLocation>
</comment>
<evidence type="ECO:0000256" key="18">
    <source>
        <dbReference type="ARBA" id="ARBA00079657"/>
    </source>
</evidence>
<dbReference type="GO" id="GO:0005759">
    <property type="term" value="C:mitochondrial matrix"/>
    <property type="evidence" value="ECO:0007669"/>
    <property type="project" value="UniProtKB-ARBA"/>
</dbReference>
<dbReference type="FunFam" id="1.10.8.770:FF:000001">
    <property type="entry name" value="Methylenetetrahydrofolate dehydrogenase (NADP+ dependent) 1 like"/>
    <property type="match status" value="1"/>
</dbReference>
<dbReference type="InterPro" id="IPR036291">
    <property type="entry name" value="NAD(P)-bd_dom_sf"/>
</dbReference>
<evidence type="ECO:0000259" key="19">
    <source>
        <dbReference type="Pfam" id="PF00763"/>
    </source>
</evidence>
<evidence type="ECO:0000256" key="15">
    <source>
        <dbReference type="ARBA" id="ARBA00051444"/>
    </source>
</evidence>
<dbReference type="CDD" id="cd00477">
    <property type="entry name" value="FTHFS"/>
    <property type="match status" value="1"/>
</dbReference>
<evidence type="ECO:0000256" key="11">
    <source>
        <dbReference type="ARBA" id="ARBA00022840"/>
    </source>
</evidence>
<dbReference type="InterPro" id="IPR027417">
    <property type="entry name" value="P-loop_NTPase"/>
</dbReference>
<dbReference type="Pfam" id="PF01268">
    <property type="entry name" value="FTHFS"/>
    <property type="match status" value="1"/>
</dbReference>
<dbReference type="GO" id="GO:0035999">
    <property type="term" value="P:tetrahydrofolate interconversion"/>
    <property type="evidence" value="ECO:0007669"/>
    <property type="project" value="UniProtKB-UniPathway"/>
</dbReference>
<dbReference type="PANTHER" id="PTHR48099:SF12">
    <property type="entry name" value="MONOFUNCTIONAL C1-TETRAHYDROFOLATE SYNTHASE, MITOCHONDRIAL"/>
    <property type="match status" value="1"/>
</dbReference>
<sequence>LKSVFSTRTGKIGIVQRSREELKAIRETNPGLKPTLAIIQAGEDDSLLEVNKKMAGKIGLNVMQICLPHQCREEEVIEEILRLNEDSRVHGIFLHLPQSFLSKSVRNAIKPQKDVDGVSDLNVGRVVLGDQRHGFASPVAGAVLEMLARHDAPLVGKMAVLLGLEGPLKVTLQFLLQNNGMMVQTRQWSSKHLQKQILDSDVVVFLETGHKGLPPTWLRPGVAVINLSSALMEGKSHFEVFTKMFVAAVVICQHVVRSSRRWIQEQQYQPWRLRPLKLQPLSPVPSDIEISRAQTPKPISQLAQEIGLLPEELEAYGNTKAKVHLSLLNRLQHQPNGKYVLVAGITPTPLGEGKSTVTIGLVQALSAHLKLNSFACLRQPSQGPTFGVKGGAAGGGYAQVIPMEEFNLHLTGDIHAITAANNLVAAAIDARILHEATQSDRALYSRLVPSVNGVRCFSPIQMARLQRLGINKSDPSDLTPEEIRAFVRLDLDPEKVTWQRVVDTNDRFLRKITVGQANTEKGHARQTQFDIAVASEIMAILALTDGLGDMRARLGRMVVGSSRNGQPITADDLGVTGALAVLMKDAIKPTLMQTLEGTPVFVHAGPFANIAHGNSSVLADKLALKLVGEEGYVVTEAGFGADIGMEKFFNIKCRTSGLTPDVVVLVATVRALKMHGGGPNVTAGVPLPKEYINENLQLVADGCSNLKKQIQITHLFGVPVIVALNVFKTDTQAEIDMVCRIAEASGASAAVQCHHWSRGGRGSVELAHAVKKVASQKNHFQFLYNLQDSIVEKIRTIAQKVYGADDIELSPEAQAKIDYYNQQGFSALPICMAKTHLSLSHMPEKKGVPTGFILPIRDIRASIGAGFIYPLVGTMSTMPGLPTRPCFYDIDLDPVTEEIKGLF</sequence>
<evidence type="ECO:0000256" key="1">
    <source>
        <dbReference type="ARBA" id="ARBA00004173"/>
    </source>
</evidence>
<keyword evidence="7" id="KW-0597">Phosphoprotein</keyword>
<dbReference type="GO" id="GO:0004477">
    <property type="term" value="F:methenyltetrahydrofolate cyclohydrolase activity"/>
    <property type="evidence" value="ECO:0007669"/>
    <property type="project" value="TreeGrafter"/>
</dbReference>
<dbReference type="InterPro" id="IPR020628">
    <property type="entry name" value="Formate_THF_ligase_CS"/>
</dbReference>
<comment type="similarity">
    <text evidence="4">In the C-terminal section; belongs to the formate--tetrahydrofolate ligase family.</text>
</comment>
<evidence type="ECO:0000256" key="12">
    <source>
        <dbReference type="ARBA" id="ARBA00022946"/>
    </source>
</evidence>
<reference evidence="20" key="2">
    <citation type="submission" date="2025-09" db="UniProtKB">
        <authorList>
            <consortium name="Ensembl"/>
        </authorList>
    </citation>
    <scope>IDENTIFICATION</scope>
</reference>
<dbReference type="Gene3D" id="1.10.8.770">
    <property type="match status" value="1"/>
</dbReference>
<protein>
    <recommendedName>
        <fullName evidence="17">Monofunctional C1-tetrahydrofolate synthase, mitochondrial</fullName>
        <ecNumber evidence="6">6.3.4.3</ecNumber>
    </recommendedName>
    <alternativeName>
        <fullName evidence="18">Formyltetrahydrofolate synthetase</fullName>
    </alternativeName>
</protein>
<evidence type="ECO:0000256" key="16">
    <source>
        <dbReference type="ARBA" id="ARBA00058670"/>
    </source>
</evidence>
<dbReference type="Gene3D" id="3.40.50.300">
    <property type="entry name" value="P-loop containing nucleotide triphosphate hydrolases"/>
    <property type="match status" value="2"/>
</dbReference>
<dbReference type="EC" id="6.3.4.3" evidence="6"/>
<keyword evidence="21" id="KW-1185">Reference proteome</keyword>
<dbReference type="FunFam" id="3.10.410.10:FF:000001">
    <property type="entry name" value="Putative formate--tetrahydrofolate ligase"/>
    <property type="match status" value="1"/>
</dbReference>
<dbReference type="GO" id="GO:0005829">
    <property type="term" value="C:cytosol"/>
    <property type="evidence" value="ECO:0007669"/>
    <property type="project" value="TreeGrafter"/>
</dbReference>
<keyword evidence="10" id="KW-0547">Nucleotide-binding</keyword>
<dbReference type="GO" id="GO:0005524">
    <property type="term" value="F:ATP binding"/>
    <property type="evidence" value="ECO:0007669"/>
    <property type="project" value="UniProtKB-KW"/>
</dbReference>
<keyword evidence="11" id="KW-0067">ATP-binding</keyword>
<evidence type="ECO:0000256" key="6">
    <source>
        <dbReference type="ARBA" id="ARBA00012295"/>
    </source>
</evidence>
<dbReference type="Gene3D" id="3.40.50.10860">
    <property type="entry name" value="Leucine Dehydrogenase, chain A, domain 1"/>
    <property type="match status" value="1"/>
</dbReference>
<dbReference type="PANTHER" id="PTHR48099">
    <property type="entry name" value="C-1-TETRAHYDROFOLATE SYNTHASE, CYTOPLASMIC-RELATED"/>
    <property type="match status" value="1"/>
</dbReference>
<evidence type="ECO:0000256" key="5">
    <source>
        <dbReference type="ARBA" id="ARBA00011738"/>
    </source>
</evidence>
<dbReference type="PROSITE" id="PS00722">
    <property type="entry name" value="FTHFS_2"/>
    <property type="match status" value="1"/>
</dbReference>
<evidence type="ECO:0000256" key="10">
    <source>
        <dbReference type="ARBA" id="ARBA00022741"/>
    </source>
</evidence>
<dbReference type="GO" id="GO:0004329">
    <property type="term" value="F:formate-tetrahydrofolate ligase activity"/>
    <property type="evidence" value="ECO:0007669"/>
    <property type="project" value="UniProtKB-EC"/>
</dbReference>
<comment type="subunit">
    <text evidence="5">Homodimer.</text>
</comment>
<dbReference type="Pfam" id="PF00763">
    <property type="entry name" value="THF_DHG_CYH"/>
    <property type="match status" value="1"/>
</dbReference>
<dbReference type="GO" id="GO:0004488">
    <property type="term" value="F:methylenetetrahydrofolate dehydrogenase (NADP+) activity"/>
    <property type="evidence" value="ECO:0007669"/>
    <property type="project" value="InterPro"/>
</dbReference>
<dbReference type="FunFam" id="3.40.50.300:FF:000627">
    <property type="entry name" value="Methylenetetrahydrofolate dehydrogenase (NADP+ dependent) 1 like"/>
    <property type="match status" value="1"/>
</dbReference>
<proteinExistence type="inferred from homology"/>
<evidence type="ECO:0000256" key="8">
    <source>
        <dbReference type="ARBA" id="ARBA00022563"/>
    </source>
</evidence>
<dbReference type="Gene3D" id="3.10.410.10">
    <property type="entry name" value="Formyltetrahydrofolate synthetase, domain 3"/>
    <property type="match status" value="1"/>
</dbReference>